<dbReference type="GO" id="GO:0140662">
    <property type="term" value="F:ATP-dependent protein folding chaperone"/>
    <property type="evidence" value="ECO:0007669"/>
    <property type="project" value="InterPro"/>
</dbReference>
<dbReference type="InterPro" id="IPR043129">
    <property type="entry name" value="ATPase_NBD"/>
</dbReference>
<dbReference type="Gene3D" id="3.90.640.10">
    <property type="entry name" value="Actin, Chain A, domain 4"/>
    <property type="match status" value="2"/>
</dbReference>
<accession>A0A1J5S9P3</accession>
<dbReference type="CDD" id="cd10231">
    <property type="entry name" value="ASKHA_NBD_HSP70_YegD-like"/>
    <property type="match status" value="1"/>
</dbReference>
<dbReference type="InterPro" id="IPR013126">
    <property type="entry name" value="Hsp_70_fam"/>
</dbReference>
<dbReference type="AlphaFoldDB" id="A0A1J5S9P3"/>
<sequence>MFAGIDFGTTNSAAALAGPDGAARVVGIPAVAALADTMRSLLAFDPEHRDAHRRLIPLVGHEAVEAYLDGGGAVRLLQSFKSYLTSRVFSSAALFGATYSLEEMIALVVGRLRVLAEAEGGQGLGRVVAGRPVRFVAEDGRAEDDFALERLRRAFAAAGLDDVVFEYEPIAAACYYEQGLTRDETVLVADFGGGTSDFCLVRLGPGRRRRGDPAEAILGTDGVGLAGDAFDRRIVEQGLGDLFGRGASFHSGGKDLPVPAWLYGKLARWHHISFLKTGSTLRMLRDIQRHCDQPEAIDRLLTLIEADLGYPLYRAVQQVKQALTLQDEVTLEFCQEGLDLSRRITRRDFEGWIAPDLAEMEAALDRLLQVSGVKAHQVDRVFMTGGTSLVPAVRALFARRFGPGRLEGGGEFVSVATGLAYRARELFS</sequence>
<dbReference type="GO" id="GO:0005524">
    <property type="term" value="F:ATP binding"/>
    <property type="evidence" value="ECO:0007669"/>
    <property type="project" value="UniProtKB-KW"/>
</dbReference>
<keyword evidence="1" id="KW-0547">Nucleotide-binding</keyword>
<protein>
    <submittedName>
        <fullName evidence="3">Chaperone protein DnaK</fullName>
    </submittedName>
</protein>
<keyword evidence="2" id="KW-0067">ATP-binding</keyword>
<comment type="caution">
    <text evidence="3">The sequence shown here is derived from an EMBL/GenBank/DDBJ whole genome shotgun (WGS) entry which is preliminary data.</text>
</comment>
<organism evidence="3">
    <name type="scientific">mine drainage metagenome</name>
    <dbReference type="NCBI Taxonomy" id="410659"/>
    <lineage>
        <taxon>unclassified sequences</taxon>
        <taxon>metagenomes</taxon>
        <taxon>ecological metagenomes</taxon>
    </lineage>
</organism>
<dbReference type="PANTHER" id="PTHR19375">
    <property type="entry name" value="HEAT SHOCK PROTEIN 70KDA"/>
    <property type="match status" value="1"/>
</dbReference>
<gene>
    <name evidence="3" type="primary">dnaK_12</name>
    <name evidence="3" type="ORF">GALL_171210</name>
</gene>
<evidence type="ECO:0000313" key="3">
    <source>
        <dbReference type="EMBL" id="OIR00784.1"/>
    </source>
</evidence>
<evidence type="ECO:0000256" key="1">
    <source>
        <dbReference type="ARBA" id="ARBA00022741"/>
    </source>
</evidence>
<dbReference type="InterPro" id="IPR042054">
    <property type="entry name" value="YegD-like"/>
</dbReference>
<reference evidence="3" key="1">
    <citation type="submission" date="2016-10" db="EMBL/GenBank/DDBJ databases">
        <title>Sequence of Gallionella enrichment culture.</title>
        <authorList>
            <person name="Poehlein A."/>
            <person name="Muehling M."/>
            <person name="Daniel R."/>
        </authorList>
    </citation>
    <scope>NUCLEOTIDE SEQUENCE</scope>
</reference>
<proteinExistence type="predicted"/>
<dbReference type="EMBL" id="MLJW01000091">
    <property type="protein sequence ID" value="OIR00784.1"/>
    <property type="molecule type" value="Genomic_DNA"/>
</dbReference>
<dbReference type="Pfam" id="PF00012">
    <property type="entry name" value="HSP70"/>
    <property type="match status" value="2"/>
</dbReference>
<evidence type="ECO:0000256" key="2">
    <source>
        <dbReference type="ARBA" id="ARBA00022840"/>
    </source>
</evidence>
<dbReference type="Gene3D" id="3.30.420.40">
    <property type="match status" value="3"/>
</dbReference>
<dbReference type="SUPFAM" id="SSF53067">
    <property type="entry name" value="Actin-like ATPase domain"/>
    <property type="match status" value="2"/>
</dbReference>
<name>A0A1J5S9P3_9ZZZZ</name>